<organism evidence="2">
    <name type="scientific">uncultured Acidobacteriota bacterium</name>
    <dbReference type="NCBI Taxonomy" id="171953"/>
    <lineage>
        <taxon>Bacteria</taxon>
        <taxon>Pseudomonadati</taxon>
        <taxon>Acidobacteriota</taxon>
        <taxon>environmental samples</taxon>
    </lineage>
</organism>
<proteinExistence type="predicted"/>
<protein>
    <submittedName>
        <fullName evidence="2">Chorismate synthase</fullName>
    </submittedName>
</protein>
<feature type="domain" description="N-acetyltransferase" evidence="1">
    <location>
        <begin position="3"/>
        <end position="163"/>
    </location>
</feature>
<accession>H5SPQ8</accession>
<dbReference type="CDD" id="cd04301">
    <property type="entry name" value="NAT_SF"/>
    <property type="match status" value="1"/>
</dbReference>
<dbReference type="EMBL" id="AP011794">
    <property type="protein sequence ID" value="BAL58144.1"/>
    <property type="molecule type" value="Genomic_DNA"/>
</dbReference>
<dbReference type="AlphaFoldDB" id="H5SPQ8"/>
<sequence>MAIVIRDVEGVAELQAVEQLQRDVWGFADLDIVPSTHLRAAQEVGGILIGAFEGERMIGFVYGFIGLEHGQLTVHSHMLAVRPEYQGHNVGFLLKRAQRERALERGIRRITWTFDPLQARNAHFNFAKLGVYADRYEVDFYGEASSSFLHQGLGTDRLWVTWPIASARVVERLERVERGARAQPPELWRQWPIANPAAATSETPVERELEAVLGGDPVLVEIPLDITALKQRDLEAARRWRQSVQRAFLRAFAAGYIAEEFFRVEEEGRGFYLLTRTDPSRWL</sequence>
<evidence type="ECO:0000259" key="1">
    <source>
        <dbReference type="PROSITE" id="PS51186"/>
    </source>
</evidence>
<dbReference type="PANTHER" id="PTHR41700">
    <property type="entry name" value="GCN5-RELATED N-ACETYLTRANSFERASE"/>
    <property type="match status" value="1"/>
</dbReference>
<dbReference type="InterPro" id="IPR000182">
    <property type="entry name" value="GNAT_dom"/>
</dbReference>
<dbReference type="Gene3D" id="3.40.630.30">
    <property type="match status" value="1"/>
</dbReference>
<gene>
    <name evidence="2" type="ORF">HGMM_F54F02C27</name>
</gene>
<evidence type="ECO:0000313" key="2">
    <source>
        <dbReference type="EMBL" id="BAL58144.1"/>
    </source>
</evidence>
<reference evidence="2" key="1">
    <citation type="journal article" date="2005" name="Environ. Microbiol.">
        <title>Genetic and functional properties of uncultivated thermophilic crenarchaeotes from a subsurface gold mine as revealed by analysis of genome fragments.</title>
        <authorList>
            <person name="Nunoura T."/>
            <person name="Hirayama H."/>
            <person name="Takami H."/>
            <person name="Oida H."/>
            <person name="Nishi S."/>
            <person name="Shimamura S."/>
            <person name="Suzuki Y."/>
            <person name="Inagaki F."/>
            <person name="Takai K."/>
            <person name="Nealson K.H."/>
            <person name="Horikoshi K."/>
        </authorList>
    </citation>
    <scope>NUCLEOTIDE SEQUENCE</scope>
</reference>
<dbReference type="PANTHER" id="PTHR41700:SF1">
    <property type="entry name" value="N-ACETYLTRANSFERASE DOMAIN-CONTAINING PROTEIN"/>
    <property type="match status" value="1"/>
</dbReference>
<reference evidence="2" key="2">
    <citation type="journal article" date="2012" name="PLoS ONE">
        <title>A Deeply Branching Thermophilic Bacterium with an Ancient Acetyl-CoA Pathway Dominates a Subsurface Ecosystem.</title>
        <authorList>
            <person name="Takami H."/>
            <person name="Noguchi H."/>
            <person name="Takaki Y."/>
            <person name="Uchiyama I."/>
            <person name="Toyoda A."/>
            <person name="Nishi S."/>
            <person name="Chee G.-J."/>
            <person name="Arai W."/>
            <person name="Nunoura T."/>
            <person name="Itoh T."/>
            <person name="Hattori M."/>
            <person name="Takai K."/>
        </authorList>
    </citation>
    <scope>NUCLEOTIDE SEQUENCE</scope>
</reference>
<dbReference type="InterPro" id="IPR038764">
    <property type="entry name" value="GNAT_N_AcTrfase_prd"/>
</dbReference>
<dbReference type="InterPro" id="IPR016181">
    <property type="entry name" value="Acyl_CoA_acyltransferase"/>
</dbReference>
<name>H5SPQ8_9BACT</name>
<dbReference type="Pfam" id="PF00583">
    <property type="entry name" value="Acetyltransf_1"/>
    <property type="match status" value="1"/>
</dbReference>
<dbReference type="SUPFAM" id="SSF55729">
    <property type="entry name" value="Acyl-CoA N-acyltransferases (Nat)"/>
    <property type="match status" value="1"/>
</dbReference>
<dbReference type="PROSITE" id="PS51186">
    <property type="entry name" value="GNAT"/>
    <property type="match status" value="1"/>
</dbReference>
<dbReference type="GO" id="GO:0016747">
    <property type="term" value="F:acyltransferase activity, transferring groups other than amino-acyl groups"/>
    <property type="evidence" value="ECO:0007669"/>
    <property type="project" value="InterPro"/>
</dbReference>